<evidence type="ECO:0000256" key="1">
    <source>
        <dbReference type="ARBA" id="ARBA00022729"/>
    </source>
</evidence>
<evidence type="ECO:0000313" key="4">
    <source>
        <dbReference type="EMBL" id="MFC3325302.1"/>
    </source>
</evidence>
<dbReference type="PANTHER" id="PTHR35936:SF17">
    <property type="entry name" value="ARGININE-BINDING EXTRACELLULAR PROTEIN ARTP"/>
    <property type="match status" value="1"/>
</dbReference>
<dbReference type="EMBL" id="JBHRVD010000001">
    <property type="protein sequence ID" value="MFC3325302.1"/>
    <property type="molecule type" value="Genomic_DNA"/>
</dbReference>
<feature type="chain" id="PRO_5045652244" evidence="2">
    <location>
        <begin position="32"/>
        <end position="279"/>
    </location>
</feature>
<dbReference type="PANTHER" id="PTHR35936">
    <property type="entry name" value="MEMBRANE-BOUND LYTIC MUREIN TRANSGLYCOSYLASE F"/>
    <property type="match status" value="1"/>
</dbReference>
<feature type="domain" description="Solute-binding protein family 3/N-terminal" evidence="3">
    <location>
        <begin position="41"/>
        <end position="269"/>
    </location>
</feature>
<dbReference type="Pfam" id="PF00497">
    <property type="entry name" value="SBP_bac_3"/>
    <property type="match status" value="1"/>
</dbReference>
<keyword evidence="5" id="KW-1185">Reference proteome</keyword>
<protein>
    <submittedName>
        <fullName evidence="4">Transporter substrate-binding domain-containing protein</fullName>
    </submittedName>
</protein>
<dbReference type="RefSeq" id="WP_378982894.1">
    <property type="nucleotide sequence ID" value="NZ_JBHRVD010000001.1"/>
</dbReference>
<organism evidence="4 5">
    <name type="scientific">Mesorhizobium cantuariense</name>
    <dbReference type="NCBI Taxonomy" id="1300275"/>
    <lineage>
        <taxon>Bacteria</taxon>
        <taxon>Pseudomonadati</taxon>
        <taxon>Pseudomonadota</taxon>
        <taxon>Alphaproteobacteria</taxon>
        <taxon>Hyphomicrobiales</taxon>
        <taxon>Phyllobacteriaceae</taxon>
        <taxon>Mesorhizobium</taxon>
    </lineage>
</organism>
<evidence type="ECO:0000313" key="5">
    <source>
        <dbReference type="Proteomes" id="UP001595648"/>
    </source>
</evidence>
<feature type="signal peptide" evidence="2">
    <location>
        <begin position="1"/>
        <end position="31"/>
    </location>
</feature>
<accession>A0ABV7MTK6</accession>
<proteinExistence type="predicted"/>
<reference evidence="5" key="1">
    <citation type="journal article" date="2019" name="Int. J. Syst. Evol. Microbiol.">
        <title>The Global Catalogue of Microorganisms (GCM) 10K type strain sequencing project: providing services to taxonomists for standard genome sequencing and annotation.</title>
        <authorList>
            <consortium name="The Broad Institute Genomics Platform"/>
            <consortium name="The Broad Institute Genome Sequencing Center for Infectious Disease"/>
            <person name="Wu L."/>
            <person name="Ma J."/>
        </authorList>
    </citation>
    <scope>NUCLEOTIDE SEQUENCE [LARGE SCALE GENOMIC DNA]</scope>
    <source>
        <strain evidence="5">ICMP 19515</strain>
    </source>
</reference>
<comment type="caution">
    <text evidence="4">The sequence shown here is derived from an EMBL/GenBank/DDBJ whole genome shotgun (WGS) entry which is preliminary data.</text>
</comment>
<dbReference type="SMART" id="SM00062">
    <property type="entry name" value="PBPb"/>
    <property type="match status" value="1"/>
</dbReference>
<evidence type="ECO:0000256" key="2">
    <source>
        <dbReference type="SAM" id="SignalP"/>
    </source>
</evidence>
<dbReference type="SUPFAM" id="SSF53850">
    <property type="entry name" value="Periplasmic binding protein-like II"/>
    <property type="match status" value="1"/>
</dbReference>
<gene>
    <name evidence="4" type="ORF">ACFOJ9_26555</name>
</gene>
<name>A0ABV7MTK6_9HYPH</name>
<dbReference type="Gene3D" id="3.40.190.10">
    <property type="entry name" value="Periplasmic binding protein-like II"/>
    <property type="match status" value="2"/>
</dbReference>
<dbReference type="InterPro" id="IPR001638">
    <property type="entry name" value="Solute-binding_3/MltF_N"/>
</dbReference>
<keyword evidence="1 2" id="KW-0732">Signal</keyword>
<dbReference type="Proteomes" id="UP001595648">
    <property type="component" value="Unassembled WGS sequence"/>
</dbReference>
<evidence type="ECO:0000259" key="3">
    <source>
        <dbReference type="SMART" id="SM00062"/>
    </source>
</evidence>
<sequence>MLHTRIALVAKITFGGLVVMALAATAPAAQAGDVGLVRNGVLNVCTGGDFPPMQYYENPGDEKLVGFEVDVVDAIAKQWGGTTRYVVGDFKGLLPSLGAERCDLVASGIMVTKERLKAYDAVPYFVSNVVMVTAASDTETKSPLDLSGKVLAIEAGTTYEKTAAALNAEMAKAGKAPVQIQTYPSASGVIEQILVGRAAATITQDTTAAFRIKQMPGRLQVPYNYGDGETYGIYLRKGGDNREALVEAIETLQAGGEMKALLQKWNLPETATDVKHETN</sequence>